<keyword evidence="3" id="KW-1185">Reference proteome</keyword>
<name>A0ABD3N2X8_9STRA</name>
<feature type="chain" id="PRO_5044764883" evidence="1">
    <location>
        <begin position="20"/>
        <end position="167"/>
    </location>
</feature>
<protein>
    <submittedName>
        <fullName evidence="2">Uncharacterized protein</fullName>
    </submittedName>
</protein>
<dbReference type="Proteomes" id="UP001530293">
    <property type="component" value="Unassembled WGS sequence"/>
</dbReference>
<feature type="signal peptide" evidence="1">
    <location>
        <begin position="1"/>
        <end position="19"/>
    </location>
</feature>
<dbReference type="PANTHER" id="PTHR36776">
    <property type="entry name" value="EXPRESSED PROTEIN"/>
    <property type="match status" value="1"/>
</dbReference>
<sequence length="167" mass="18074">MKYQGLLSVLISLLGSSLGFVINGSGRENVNLHRVDNAILFAAAEAETNDTGGVVLVSLAGLGNDHELVGENMAKSVAAWLDAEWMPQEVHVKMGTSVKNTYISCRNKGMDDVAEIMTQVTDDLYERWSEYNADAFVNAWDIGNYVADYLIAKSGSETCGCSTTIVE</sequence>
<accession>A0ABD3N2X8</accession>
<dbReference type="AlphaFoldDB" id="A0ABD3N2X8"/>
<keyword evidence="1" id="KW-0732">Signal</keyword>
<evidence type="ECO:0000313" key="2">
    <source>
        <dbReference type="EMBL" id="KAL3770494.1"/>
    </source>
</evidence>
<evidence type="ECO:0000256" key="1">
    <source>
        <dbReference type="SAM" id="SignalP"/>
    </source>
</evidence>
<proteinExistence type="predicted"/>
<evidence type="ECO:0000313" key="3">
    <source>
        <dbReference type="Proteomes" id="UP001530293"/>
    </source>
</evidence>
<dbReference type="EMBL" id="JALLBG020000040">
    <property type="protein sequence ID" value="KAL3770494.1"/>
    <property type="molecule type" value="Genomic_DNA"/>
</dbReference>
<dbReference type="PANTHER" id="PTHR36776:SF1">
    <property type="entry name" value="EXPRESSED PROTEIN"/>
    <property type="match status" value="1"/>
</dbReference>
<reference evidence="2 3" key="1">
    <citation type="submission" date="2024-10" db="EMBL/GenBank/DDBJ databases">
        <title>Updated reference genomes for cyclostephanoid diatoms.</title>
        <authorList>
            <person name="Roberts W.R."/>
            <person name="Alverson A.J."/>
        </authorList>
    </citation>
    <scope>NUCLEOTIDE SEQUENCE [LARGE SCALE GENOMIC DNA]</scope>
    <source>
        <strain evidence="2 3">AJA232-27</strain>
    </source>
</reference>
<comment type="caution">
    <text evidence="2">The sequence shown here is derived from an EMBL/GenBank/DDBJ whole genome shotgun (WGS) entry which is preliminary data.</text>
</comment>
<gene>
    <name evidence="2" type="ORF">ACHAWU_009333</name>
</gene>
<organism evidence="2 3">
    <name type="scientific">Discostella pseudostelligera</name>
    <dbReference type="NCBI Taxonomy" id="259834"/>
    <lineage>
        <taxon>Eukaryota</taxon>
        <taxon>Sar</taxon>
        <taxon>Stramenopiles</taxon>
        <taxon>Ochrophyta</taxon>
        <taxon>Bacillariophyta</taxon>
        <taxon>Coscinodiscophyceae</taxon>
        <taxon>Thalassiosirophycidae</taxon>
        <taxon>Stephanodiscales</taxon>
        <taxon>Stephanodiscaceae</taxon>
        <taxon>Discostella</taxon>
    </lineage>
</organism>